<dbReference type="Proteomes" id="UP000077868">
    <property type="component" value="Chromosome"/>
</dbReference>
<dbReference type="RefSeq" id="WP_068105389.1">
    <property type="nucleotide sequence ID" value="NZ_CP015079.1"/>
</dbReference>
<feature type="domain" description="N-acetyltransferase" evidence="1">
    <location>
        <begin position="17"/>
        <end position="179"/>
    </location>
</feature>
<keyword evidence="3" id="KW-1185">Reference proteome</keyword>
<evidence type="ECO:0000313" key="3">
    <source>
        <dbReference type="Proteomes" id="UP000077868"/>
    </source>
</evidence>
<evidence type="ECO:0000259" key="1">
    <source>
        <dbReference type="PROSITE" id="PS51186"/>
    </source>
</evidence>
<evidence type="ECO:0000313" key="2">
    <source>
        <dbReference type="EMBL" id="ANH36711.1"/>
    </source>
</evidence>
<protein>
    <submittedName>
        <fullName evidence="2">Spermidine N(1)-acetyltransferase</fullName>
        <ecNumber evidence="2">2.3.1.57</ecNumber>
    </submittedName>
</protein>
<dbReference type="PANTHER" id="PTHR43441:SF10">
    <property type="entry name" value="ACETYLTRANSFERASE"/>
    <property type="match status" value="1"/>
</dbReference>
<dbReference type="AlphaFoldDB" id="A0A1A9GGQ7"/>
<sequence length="192" mass="21497">MSPAPTLTDAREGAPVVILRAHRPDDAQGSYEQCQDPLSQEWTTVPLPYTREMAHGFVTEMMPGGWSDDSEWGFALDVDGRYAGTVSLRNEGDGRAEIAYGSHPWVRGTGAVERALRLLLDWGFAERDLRTVVWWANTGNWASRKVAWRLGFTMEGTVRQYLPHRGELRDAWVATLLAGDPREPRTAWDGPS</sequence>
<dbReference type="EMBL" id="CP015079">
    <property type="protein sequence ID" value="ANH36711.1"/>
    <property type="molecule type" value="Genomic_DNA"/>
</dbReference>
<dbReference type="STRING" id="1300347.I601_0258"/>
<dbReference type="KEGG" id="ndk:I601_0258"/>
<name>A0A1A9GGQ7_9ACTN</name>
<dbReference type="Pfam" id="PF13302">
    <property type="entry name" value="Acetyltransf_3"/>
    <property type="match status" value="1"/>
</dbReference>
<organism evidence="2 3">
    <name type="scientific">Nocardioides dokdonensis FR1436</name>
    <dbReference type="NCBI Taxonomy" id="1300347"/>
    <lineage>
        <taxon>Bacteria</taxon>
        <taxon>Bacillati</taxon>
        <taxon>Actinomycetota</taxon>
        <taxon>Actinomycetes</taxon>
        <taxon>Propionibacteriales</taxon>
        <taxon>Nocardioidaceae</taxon>
        <taxon>Nocardioides</taxon>
    </lineage>
</organism>
<dbReference type="GO" id="GO:1990189">
    <property type="term" value="F:protein N-terminal-serine acetyltransferase activity"/>
    <property type="evidence" value="ECO:0007669"/>
    <property type="project" value="TreeGrafter"/>
</dbReference>
<dbReference type="SUPFAM" id="SSF55729">
    <property type="entry name" value="Acyl-CoA N-acyltransferases (Nat)"/>
    <property type="match status" value="1"/>
</dbReference>
<reference evidence="2 3" key="1">
    <citation type="submission" date="2016-03" db="EMBL/GenBank/DDBJ databases">
        <title>Complete genome sequence of a soil Actinobacterium, Nocardioides dokdonensis FR1436.</title>
        <authorList>
            <person name="Kwon S.-K."/>
            <person name="Kim K."/>
            <person name="Kim J.F."/>
        </authorList>
    </citation>
    <scope>NUCLEOTIDE SEQUENCE [LARGE SCALE GENOMIC DNA]</scope>
    <source>
        <strain evidence="2 3">FR1436</strain>
    </source>
</reference>
<accession>A0A1A9GGQ7</accession>
<dbReference type="Gene3D" id="3.40.630.30">
    <property type="match status" value="1"/>
</dbReference>
<dbReference type="InterPro" id="IPR000182">
    <property type="entry name" value="GNAT_dom"/>
</dbReference>
<keyword evidence="2" id="KW-0012">Acyltransferase</keyword>
<dbReference type="EC" id="2.3.1.57" evidence="2"/>
<dbReference type="InterPro" id="IPR016181">
    <property type="entry name" value="Acyl_CoA_acyltransferase"/>
</dbReference>
<dbReference type="PATRIC" id="fig|1300347.3.peg.258"/>
<gene>
    <name evidence="2" type="primary">speG</name>
    <name evidence="2" type="ORF">I601_0258</name>
</gene>
<dbReference type="GO" id="GO:0004145">
    <property type="term" value="F:diamine N-acetyltransferase activity"/>
    <property type="evidence" value="ECO:0007669"/>
    <property type="project" value="UniProtKB-EC"/>
</dbReference>
<proteinExistence type="predicted"/>
<dbReference type="GO" id="GO:0008999">
    <property type="term" value="F:protein-N-terminal-alanine acetyltransferase activity"/>
    <property type="evidence" value="ECO:0007669"/>
    <property type="project" value="TreeGrafter"/>
</dbReference>
<dbReference type="PROSITE" id="PS51186">
    <property type="entry name" value="GNAT"/>
    <property type="match status" value="1"/>
</dbReference>
<dbReference type="OrthoDB" id="9795188at2"/>
<dbReference type="GO" id="GO:0005737">
    <property type="term" value="C:cytoplasm"/>
    <property type="evidence" value="ECO:0007669"/>
    <property type="project" value="TreeGrafter"/>
</dbReference>
<keyword evidence="2" id="KW-0808">Transferase</keyword>
<dbReference type="InterPro" id="IPR051908">
    <property type="entry name" value="Ribosomal_N-acetyltransferase"/>
</dbReference>
<dbReference type="PANTHER" id="PTHR43441">
    <property type="entry name" value="RIBOSOMAL-PROTEIN-SERINE ACETYLTRANSFERASE"/>
    <property type="match status" value="1"/>
</dbReference>